<dbReference type="Proteomes" id="UP000281915">
    <property type="component" value="Unassembled WGS sequence"/>
</dbReference>
<sequence length="253" mass="29024">MKHDELFMTYINGANQPFQGWDFSWITGTGRLHSEPLSWSYGSMAIAQIQKANSLLDMGTGGGEFLSMLRPFPAKTAATEGYLPNIPVAKERLEPLGVQVLQVEDDDRLPFEDGQFELILNKHESFSAKEVRRIIAERGIFLTQQVGGEDCSQLNEKLGLPLPTDFTEWKLETAVRQLEENGFRILCSKEEYPTQRFYDVGALIYYLRAIPWQAPDFDVERQMEALYRIHQEMQSKGYLAIRQHRFLILAEAI</sequence>
<keyword evidence="2" id="KW-0808">Transferase</keyword>
<dbReference type="GO" id="GO:0032259">
    <property type="term" value="P:methylation"/>
    <property type="evidence" value="ECO:0007669"/>
    <property type="project" value="UniProtKB-KW"/>
</dbReference>
<reference evidence="2 3" key="1">
    <citation type="submission" date="2018-10" db="EMBL/GenBank/DDBJ databases">
        <title>Phylogenomics of Brevibacillus.</title>
        <authorList>
            <person name="Dunlap C."/>
        </authorList>
    </citation>
    <scope>NUCLEOTIDE SEQUENCE [LARGE SCALE GENOMIC DNA]</scope>
    <source>
        <strain evidence="2 3">JCM 15085</strain>
    </source>
</reference>
<dbReference type="AlphaFoldDB" id="A0A3M8CIX5"/>
<dbReference type="GO" id="GO:0008757">
    <property type="term" value="F:S-adenosylmethionine-dependent methyltransferase activity"/>
    <property type="evidence" value="ECO:0007669"/>
    <property type="project" value="InterPro"/>
</dbReference>
<evidence type="ECO:0000313" key="3">
    <source>
        <dbReference type="Proteomes" id="UP000281915"/>
    </source>
</evidence>
<dbReference type="PANTHER" id="PTHR43460:SF1">
    <property type="entry name" value="METHYLTRANSFERASE TYPE 11 DOMAIN-CONTAINING PROTEIN"/>
    <property type="match status" value="1"/>
</dbReference>
<dbReference type="InterPro" id="IPR052939">
    <property type="entry name" value="23S_rRNA_MeTrnsfrase_RlmA"/>
</dbReference>
<organism evidence="2 3">
    <name type="scientific">Brevibacillus panacihumi</name>
    <dbReference type="NCBI Taxonomy" id="497735"/>
    <lineage>
        <taxon>Bacteria</taxon>
        <taxon>Bacillati</taxon>
        <taxon>Bacillota</taxon>
        <taxon>Bacilli</taxon>
        <taxon>Bacillales</taxon>
        <taxon>Paenibacillaceae</taxon>
        <taxon>Brevibacillus</taxon>
    </lineage>
</organism>
<gene>
    <name evidence="2" type="ORF">EDM58_18575</name>
</gene>
<accession>A0A3M8CIX5</accession>
<dbReference type="InterPro" id="IPR013216">
    <property type="entry name" value="Methyltransf_11"/>
</dbReference>
<dbReference type="Pfam" id="PF08241">
    <property type="entry name" value="Methyltransf_11"/>
    <property type="match status" value="1"/>
</dbReference>
<dbReference type="InterPro" id="IPR029063">
    <property type="entry name" value="SAM-dependent_MTases_sf"/>
</dbReference>
<evidence type="ECO:0000259" key="1">
    <source>
        <dbReference type="Pfam" id="PF08241"/>
    </source>
</evidence>
<proteinExistence type="predicted"/>
<dbReference type="PANTHER" id="PTHR43460">
    <property type="entry name" value="METHYLTRANSFERASE"/>
    <property type="match status" value="1"/>
</dbReference>
<evidence type="ECO:0000313" key="2">
    <source>
        <dbReference type="EMBL" id="RNB75682.1"/>
    </source>
</evidence>
<dbReference type="Gene3D" id="3.40.50.150">
    <property type="entry name" value="Vaccinia Virus protein VP39"/>
    <property type="match status" value="1"/>
</dbReference>
<dbReference type="EMBL" id="RHHT01000045">
    <property type="protein sequence ID" value="RNB75682.1"/>
    <property type="molecule type" value="Genomic_DNA"/>
</dbReference>
<keyword evidence="2" id="KW-0489">Methyltransferase</keyword>
<comment type="caution">
    <text evidence="2">The sequence shown here is derived from an EMBL/GenBank/DDBJ whole genome shotgun (WGS) entry which is preliminary data.</text>
</comment>
<dbReference type="SUPFAM" id="SSF53335">
    <property type="entry name" value="S-adenosyl-L-methionine-dependent methyltransferases"/>
    <property type="match status" value="1"/>
</dbReference>
<name>A0A3M8CIX5_9BACL</name>
<feature type="domain" description="Methyltransferase type 11" evidence="1">
    <location>
        <begin position="56"/>
        <end position="137"/>
    </location>
</feature>
<protein>
    <submittedName>
        <fullName evidence="2">Methyltransferase domain-containing protein</fullName>
    </submittedName>
</protein>
<dbReference type="RefSeq" id="WP_122914646.1">
    <property type="nucleotide sequence ID" value="NZ_RHHT01000045.1"/>
</dbReference>